<dbReference type="GO" id="GO:0008137">
    <property type="term" value="F:NADH dehydrogenase (ubiquinone) activity"/>
    <property type="evidence" value="ECO:0007669"/>
    <property type="project" value="UniProtKB-ARBA"/>
</dbReference>
<dbReference type="SUPFAM" id="SSF52833">
    <property type="entry name" value="Thioredoxin-like"/>
    <property type="match status" value="1"/>
</dbReference>
<evidence type="ECO:0000256" key="3">
    <source>
        <dbReference type="ARBA" id="ARBA00022723"/>
    </source>
</evidence>
<name>A0A2N1J820_9BASI</name>
<evidence type="ECO:0000256" key="6">
    <source>
        <dbReference type="ARBA" id="ARBA00023014"/>
    </source>
</evidence>
<feature type="region of interest" description="Disordered" evidence="10">
    <location>
        <begin position="208"/>
        <end position="229"/>
    </location>
</feature>
<dbReference type="FunFam" id="1.10.10.1590:FF:000001">
    <property type="entry name" value="NADH-quinone oxidoreductase subunit E"/>
    <property type="match status" value="1"/>
</dbReference>
<feature type="binding site" evidence="9">
    <location>
        <position position="172"/>
    </location>
    <ligand>
        <name>[2Fe-2S] cluster</name>
        <dbReference type="ChEBI" id="CHEBI:190135"/>
    </ligand>
</feature>
<accession>A0A2N1J820</accession>
<dbReference type="FunFam" id="3.40.30.10:FF:000022">
    <property type="entry name" value="NADH dehydrogenase flavoprotein 2, mitochondrial"/>
    <property type="match status" value="1"/>
</dbReference>
<dbReference type="NCBIfam" id="TIGR01958">
    <property type="entry name" value="nuoE_fam"/>
    <property type="match status" value="1"/>
</dbReference>
<keyword evidence="4" id="KW-1278">Translocase</keyword>
<comment type="similarity">
    <text evidence="1">Belongs to the complex I 24 kDa subunit family.</text>
</comment>
<evidence type="ECO:0000313" key="11">
    <source>
        <dbReference type="EMBL" id="PKI82612.1"/>
    </source>
</evidence>
<evidence type="ECO:0000256" key="5">
    <source>
        <dbReference type="ARBA" id="ARBA00023004"/>
    </source>
</evidence>
<dbReference type="GO" id="GO:0016491">
    <property type="term" value="F:oxidoreductase activity"/>
    <property type="evidence" value="ECO:0007669"/>
    <property type="project" value="InterPro"/>
</dbReference>
<dbReference type="CDD" id="cd03064">
    <property type="entry name" value="TRX_Fd_NuoE"/>
    <property type="match status" value="1"/>
</dbReference>
<feature type="binding site" evidence="9">
    <location>
        <position position="134"/>
    </location>
    <ligand>
        <name>[2Fe-2S] cluster</name>
        <dbReference type="ChEBI" id="CHEBI:190135"/>
    </ligand>
</feature>
<dbReference type="GO" id="GO:0006120">
    <property type="term" value="P:mitochondrial electron transport, NADH to ubiquinone"/>
    <property type="evidence" value="ECO:0007669"/>
    <property type="project" value="UniProtKB-ARBA"/>
</dbReference>
<evidence type="ECO:0000256" key="4">
    <source>
        <dbReference type="ARBA" id="ARBA00022967"/>
    </source>
</evidence>
<dbReference type="GO" id="GO:0098796">
    <property type="term" value="C:membrane protein complex"/>
    <property type="evidence" value="ECO:0007669"/>
    <property type="project" value="UniProtKB-ARBA"/>
</dbReference>
<dbReference type="Proteomes" id="UP000232875">
    <property type="component" value="Unassembled WGS sequence"/>
</dbReference>
<organism evidence="11 12">
    <name type="scientific">Malassezia vespertilionis</name>
    <dbReference type="NCBI Taxonomy" id="2020962"/>
    <lineage>
        <taxon>Eukaryota</taxon>
        <taxon>Fungi</taxon>
        <taxon>Dikarya</taxon>
        <taxon>Basidiomycota</taxon>
        <taxon>Ustilaginomycotina</taxon>
        <taxon>Malasseziomycetes</taxon>
        <taxon>Malasseziales</taxon>
        <taxon>Malasseziaceae</taxon>
        <taxon>Malassezia</taxon>
    </lineage>
</organism>
<dbReference type="Pfam" id="PF01257">
    <property type="entry name" value="2Fe-2S_thioredx"/>
    <property type="match status" value="1"/>
</dbReference>
<comment type="cofactor">
    <cofactor evidence="8">
        <name>[2Fe-2S] cluster</name>
        <dbReference type="ChEBI" id="CHEBI:190135"/>
    </cofactor>
</comment>
<evidence type="ECO:0000256" key="10">
    <source>
        <dbReference type="SAM" id="MobiDB-lite"/>
    </source>
</evidence>
<gene>
    <name evidence="11" type="ORF">MVES_003407</name>
</gene>
<evidence type="ECO:0000256" key="9">
    <source>
        <dbReference type="PIRSR" id="PIRSR000216-1"/>
    </source>
</evidence>
<protein>
    <submittedName>
        <fullName evidence="11">Uncharacterized protein</fullName>
    </submittedName>
</protein>
<keyword evidence="2 9" id="KW-0001">2Fe-2S</keyword>
<keyword evidence="3 9" id="KW-0479">Metal-binding</keyword>
<evidence type="ECO:0000313" key="12">
    <source>
        <dbReference type="Proteomes" id="UP000232875"/>
    </source>
</evidence>
<dbReference type="AlphaFoldDB" id="A0A2N1J820"/>
<feature type="binding site" evidence="9">
    <location>
        <position position="176"/>
    </location>
    <ligand>
        <name>[2Fe-2S] cluster</name>
        <dbReference type="ChEBI" id="CHEBI:190135"/>
    </ligand>
</feature>
<dbReference type="EMBL" id="KZ454994">
    <property type="protein sequence ID" value="PKI82612.1"/>
    <property type="molecule type" value="Genomic_DNA"/>
</dbReference>
<dbReference type="GO" id="GO:1902494">
    <property type="term" value="C:catalytic complex"/>
    <property type="evidence" value="ECO:0007669"/>
    <property type="project" value="UniProtKB-ARBA"/>
</dbReference>
<dbReference type="GO" id="GO:0005743">
    <property type="term" value="C:mitochondrial inner membrane"/>
    <property type="evidence" value="ECO:0007669"/>
    <property type="project" value="UniProtKB-ARBA"/>
</dbReference>
<evidence type="ECO:0000256" key="1">
    <source>
        <dbReference type="ARBA" id="ARBA00010643"/>
    </source>
</evidence>
<dbReference type="OrthoDB" id="10254187at2759"/>
<dbReference type="GO" id="GO:0051537">
    <property type="term" value="F:2 iron, 2 sulfur cluster binding"/>
    <property type="evidence" value="ECO:0007669"/>
    <property type="project" value="UniProtKB-KW"/>
</dbReference>
<dbReference type="Gene3D" id="3.40.30.10">
    <property type="entry name" value="Glutaredoxin"/>
    <property type="match status" value="1"/>
</dbReference>
<feature type="binding site" evidence="9">
    <location>
        <position position="129"/>
    </location>
    <ligand>
        <name>[2Fe-2S] cluster</name>
        <dbReference type="ChEBI" id="CHEBI:190135"/>
    </ligand>
</feature>
<sequence length="246" mass="27183">MASPLSMQLGFAARTARRSIATSVAVRSDALFVHRDTPYNNPSLPFEFNEENKKIANEIVSHYPPQYKKAAVIPLLHLAQQQHDNWLPISAMNYVASVLEMPQMRVYEVATFYTMFNRVPVGKYFVQVCTTTPCALGGCGSAKVLEAIEDRLGIRAGEQSEDKKFSILEVECLGACANAPMVQINDDYYEDLTPESVIKVLDMLEKGGQPKVGPQNGRLNSAPFDGPRSLTTKPYGPGQYCVPEFA</sequence>
<keyword evidence="12" id="KW-1185">Reference proteome</keyword>
<dbReference type="GO" id="GO:0046872">
    <property type="term" value="F:metal ion binding"/>
    <property type="evidence" value="ECO:0007669"/>
    <property type="project" value="UniProtKB-KW"/>
</dbReference>
<keyword evidence="5 9" id="KW-0408">Iron</keyword>
<dbReference type="PIRSF" id="PIRSF000216">
    <property type="entry name" value="NADH_DH_24kDa"/>
    <property type="match status" value="1"/>
</dbReference>
<evidence type="ECO:0000256" key="8">
    <source>
        <dbReference type="ARBA" id="ARBA00034078"/>
    </source>
</evidence>
<evidence type="ECO:0000256" key="7">
    <source>
        <dbReference type="ARBA" id="ARBA00023027"/>
    </source>
</evidence>
<dbReference type="PANTHER" id="PTHR10371:SF3">
    <property type="entry name" value="NADH DEHYDROGENASE [UBIQUINONE] FLAVOPROTEIN 2, MITOCHONDRIAL"/>
    <property type="match status" value="1"/>
</dbReference>
<evidence type="ECO:0000256" key="2">
    <source>
        <dbReference type="ARBA" id="ARBA00022714"/>
    </source>
</evidence>
<dbReference type="PANTHER" id="PTHR10371">
    <property type="entry name" value="NADH DEHYDROGENASE UBIQUINONE FLAVOPROTEIN 2, MITOCHONDRIAL"/>
    <property type="match status" value="1"/>
</dbReference>
<reference evidence="11 12" key="1">
    <citation type="submission" date="2017-10" db="EMBL/GenBank/DDBJ databases">
        <title>A novel species of cold-tolerant Malassezia isolated from bats.</title>
        <authorList>
            <person name="Lorch J.M."/>
            <person name="Palmer J.M."/>
            <person name="Vanderwolf K.J."/>
            <person name="Schmidt K.Z."/>
            <person name="Verant M.L."/>
            <person name="Weller T.J."/>
            <person name="Blehert D.S."/>
        </authorList>
    </citation>
    <scope>NUCLEOTIDE SEQUENCE [LARGE SCALE GENOMIC DNA]</scope>
    <source>
        <strain evidence="11 12">NWHC:44797-103</strain>
    </source>
</reference>
<dbReference type="InterPro" id="IPR036249">
    <property type="entry name" value="Thioredoxin-like_sf"/>
</dbReference>
<dbReference type="InterPro" id="IPR041921">
    <property type="entry name" value="NuoE_N"/>
</dbReference>
<dbReference type="NCBIfam" id="NF005725">
    <property type="entry name" value="PRK07539.1-5"/>
    <property type="match status" value="1"/>
</dbReference>
<dbReference type="STRING" id="2020962.A0A2N1J820"/>
<dbReference type="InterPro" id="IPR002023">
    <property type="entry name" value="NuoE-like"/>
</dbReference>
<proteinExistence type="inferred from homology"/>
<dbReference type="PROSITE" id="PS01099">
    <property type="entry name" value="COMPLEX1_24K"/>
    <property type="match status" value="1"/>
</dbReference>
<comment type="cofactor">
    <cofactor evidence="9">
        <name>[2Fe-2S] cluster</name>
        <dbReference type="ChEBI" id="CHEBI:190135"/>
    </cofactor>
    <text evidence="9">Binds 1 [2Fe-2S] cluster.</text>
</comment>
<keyword evidence="6 9" id="KW-0411">Iron-sulfur</keyword>
<dbReference type="InterPro" id="IPR042128">
    <property type="entry name" value="NuoE_dom"/>
</dbReference>
<dbReference type="Gene3D" id="1.10.10.1590">
    <property type="entry name" value="NADH-quinone oxidoreductase subunit E"/>
    <property type="match status" value="1"/>
</dbReference>
<keyword evidence="7" id="KW-0520">NAD</keyword>